<feature type="active site" evidence="10">
    <location>
        <position position="179"/>
    </location>
</feature>
<evidence type="ECO:0000256" key="2">
    <source>
        <dbReference type="ARBA" id="ARBA00010450"/>
    </source>
</evidence>
<sequence>MAMNGELPMLEARFLAHIDVERGLSAATVQAYENDIDQYVRWLGEQGIAKAASITSNDVEDFVAAQSKSGTSAVSLARRLASIHMFHRFMQSERVVADDVSQSVRPPKSAETLPEVLTVDEVQRLLDAARHDDASEAVSMRDSALLELMYATGCRVSEAVGLDFTDVDMDAQVVRLTGKGAKQRLVPFGTYAANALRAYVEHARPELENKAKGERERSAIFLNKRGKRLTRQSVWEIIKHAGALAHVSKPLHPHTLRHSFATHMLQGGADVRTVQELLGHASVKTTQMYTHVSQDTLIETYITSHPRAK</sequence>
<dbReference type="PANTHER" id="PTHR30349">
    <property type="entry name" value="PHAGE INTEGRASE-RELATED"/>
    <property type="match status" value="1"/>
</dbReference>
<dbReference type="SUPFAM" id="SSF56349">
    <property type="entry name" value="DNA breaking-rejoining enzymes"/>
    <property type="match status" value="1"/>
</dbReference>
<evidence type="ECO:0000256" key="10">
    <source>
        <dbReference type="HAMAP-Rule" id="MF_01808"/>
    </source>
</evidence>
<keyword evidence="7 10" id="KW-0238">DNA-binding</keyword>
<comment type="similarity">
    <text evidence="2">Belongs to the 'phage' integrase family. XerD subfamily.</text>
</comment>
<keyword evidence="9 10" id="KW-0131">Cell cycle</keyword>
<feature type="active site" evidence="10">
    <location>
        <position position="280"/>
    </location>
</feature>
<feature type="domain" description="Core-binding (CB)" evidence="12">
    <location>
        <begin position="5"/>
        <end position="91"/>
    </location>
</feature>
<feature type="active site" evidence="10">
    <location>
        <position position="254"/>
    </location>
</feature>
<dbReference type="Proteomes" id="UP000008394">
    <property type="component" value="Chromosome"/>
</dbReference>
<dbReference type="Pfam" id="PF00589">
    <property type="entry name" value="Phage_integrase"/>
    <property type="match status" value="1"/>
</dbReference>
<keyword evidence="3 10" id="KW-0963">Cytoplasm</keyword>
<dbReference type="NCBIfam" id="NF040815">
    <property type="entry name" value="recomb_XerA_Arch"/>
    <property type="match status" value="1"/>
</dbReference>
<dbReference type="EMBL" id="CP002915">
    <property type="protein sequence ID" value="AEK30616.1"/>
    <property type="molecule type" value="Genomic_DNA"/>
</dbReference>
<dbReference type="Pfam" id="PF02899">
    <property type="entry name" value="Phage_int_SAM_1"/>
    <property type="match status" value="1"/>
</dbReference>
<gene>
    <name evidence="10" type="primary">xerC</name>
    <name evidence="13" type="ORF">BALAC2494_00086</name>
</gene>
<dbReference type="GO" id="GO:0009037">
    <property type="term" value="F:tyrosine-based site-specific recombinase activity"/>
    <property type="evidence" value="ECO:0007669"/>
    <property type="project" value="UniProtKB-UniRule"/>
</dbReference>
<name>A0A806FPN6_BIFAN</name>
<organism evidence="13 14">
    <name type="scientific">Bifidobacterium animalis subsp. lactis CNCM I-2494</name>
    <dbReference type="NCBI Taxonomy" id="1042403"/>
    <lineage>
        <taxon>Bacteria</taxon>
        <taxon>Bacillati</taxon>
        <taxon>Actinomycetota</taxon>
        <taxon>Actinomycetes</taxon>
        <taxon>Bifidobacteriales</taxon>
        <taxon>Bifidobacteriaceae</taxon>
        <taxon>Bifidobacterium</taxon>
    </lineage>
</organism>
<dbReference type="InterPro" id="IPR010998">
    <property type="entry name" value="Integrase_recombinase_N"/>
</dbReference>
<dbReference type="NCBIfam" id="NF001399">
    <property type="entry name" value="PRK00283.1"/>
    <property type="match status" value="1"/>
</dbReference>
<keyword evidence="8 10" id="KW-0233">DNA recombination</keyword>
<dbReference type="InterPro" id="IPR004107">
    <property type="entry name" value="Integrase_SAM-like_N"/>
</dbReference>
<dbReference type="InterPro" id="IPR011010">
    <property type="entry name" value="DNA_brk_join_enz"/>
</dbReference>
<comment type="subcellular location">
    <subcellularLocation>
        <location evidence="1 10">Cytoplasm</location>
    </subcellularLocation>
</comment>
<dbReference type="PROSITE" id="PS51900">
    <property type="entry name" value="CB"/>
    <property type="match status" value="1"/>
</dbReference>
<dbReference type="Gene3D" id="1.10.150.130">
    <property type="match status" value="1"/>
</dbReference>
<keyword evidence="4 10" id="KW-0132">Cell division</keyword>
<dbReference type="GO" id="GO:0003677">
    <property type="term" value="F:DNA binding"/>
    <property type="evidence" value="ECO:0007669"/>
    <property type="project" value="UniProtKB-UniRule"/>
</dbReference>
<comment type="function">
    <text evidence="10">Site-specific tyrosine recombinase, which acts by catalyzing the cutting and rejoining of the recombining DNA molecules. The XerC-XerD complex is essential to convert dimers of the bacterial chromosome into monomers to permit their segregation at cell division. It also contributes to the segregational stability of plasmids.</text>
</comment>
<feature type="active site" evidence="10">
    <location>
        <position position="257"/>
    </location>
</feature>
<dbReference type="PANTHER" id="PTHR30349:SF81">
    <property type="entry name" value="TYROSINE RECOMBINASE XERC"/>
    <property type="match status" value="1"/>
</dbReference>
<evidence type="ECO:0000259" key="12">
    <source>
        <dbReference type="PROSITE" id="PS51900"/>
    </source>
</evidence>
<keyword evidence="5 10" id="KW-0159">Chromosome partition</keyword>
<evidence type="ECO:0000313" key="14">
    <source>
        <dbReference type="Proteomes" id="UP000008394"/>
    </source>
</evidence>
<reference evidence="13 14" key="1">
    <citation type="journal article" date="2011" name="J. Bacteriol.">
        <title>Genome Sequence of the Probiotic Strain Bifidobacterium animalis subsp. lactis CNCM I-2494.</title>
        <authorList>
            <person name="Chervaux C."/>
            <person name="Grimaldi C."/>
            <person name="Bolotin A."/>
            <person name="Quinquis B."/>
            <person name="Legrain-Raspaud S."/>
            <person name="van Hylckama Vlieg J.E."/>
            <person name="Denariaz G."/>
            <person name="Smokvina T."/>
        </authorList>
    </citation>
    <scope>NUCLEOTIDE SEQUENCE [LARGE SCALE GENOMIC DNA]</scope>
    <source>
        <strain evidence="13 14">CNCM I-2494</strain>
    </source>
</reference>
<accession>A0A806FPN6</accession>
<dbReference type="InterPro" id="IPR023009">
    <property type="entry name" value="Tyrosine_recombinase_XerC/XerD"/>
</dbReference>
<dbReference type="InterPro" id="IPR013762">
    <property type="entry name" value="Integrase-like_cat_sf"/>
</dbReference>
<dbReference type="PROSITE" id="PS51898">
    <property type="entry name" value="TYR_RECOMBINASE"/>
    <property type="match status" value="1"/>
</dbReference>
<dbReference type="SUPFAM" id="SSF47823">
    <property type="entry name" value="lambda integrase-like, N-terminal domain"/>
    <property type="match status" value="1"/>
</dbReference>
<evidence type="ECO:0000259" key="11">
    <source>
        <dbReference type="PROSITE" id="PS51898"/>
    </source>
</evidence>
<dbReference type="AlphaFoldDB" id="A0A806FPN6"/>
<feature type="active site" description="O-(3'-phospho-DNA)-tyrosine intermediate" evidence="10">
    <location>
        <position position="289"/>
    </location>
</feature>
<evidence type="ECO:0000256" key="5">
    <source>
        <dbReference type="ARBA" id="ARBA00022829"/>
    </source>
</evidence>
<dbReference type="CDD" id="cd00798">
    <property type="entry name" value="INT_XerDC_C"/>
    <property type="match status" value="1"/>
</dbReference>
<dbReference type="NCBIfam" id="TIGR02225">
    <property type="entry name" value="recomb_XerD"/>
    <property type="match status" value="1"/>
</dbReference>
<dbReference type="GO" id="GO:0007059">
    <property type="term" value="P:chromosome segregation"/>
    <property type="evidence" value="ECO:0007669"/>
    <property type="project" value="UniProtKB-UniRule"/>
</dbReference>
<evidence type="ECO:0000256" key="4">
    <source>
        <dbReference type="ARBA" id="ARBA00022618"/>
    </source>
</evidence>
<comment type="subunit">
    <text evidence="10">Forms a cyclic heterotetrameric complex composed of two molecules of XerC and two molecules of XerD.</text>
</comment>
<dbReference type="InterPro" id="IPR002104">
    <property type="entry name" value="Integrase_catalytic"/>
</dbReference>
<feature type="active site" evidence="10">
    <location>
        <position position="155"/>
    </location>
</feature>
<dbReference type="InterPro" id="IPR050090">
    <property type="entry name" value="Tyrosine_recombinase_XerCD"/>
</dbReference>
<evidence type="ECO:0000256" key="3">
    <source>
        <dbReference type="ARBA" id="ARBA00022490"/>
    </source>
</evidence>
<evidence type="ECO:0000256" key="6">
    <source>
        <dbReference type="ARBA" id="ARBA00022908"/>
    </source>
</evidence>
<evidence type="ECO:0000256" key="1">
    <source>
        <dbReference type="ARBA" id="ARBA00004496"/>
    </source>
</evidence>
<dbReference type="GO" id="GO:0005737">
    <property type="term" value="C:cytoplasm"/>
    <property type="evidence" value="ECO:0007669"/>
    <property type="project" value="UniProtKB-SubCell"/>
</dbReference>
<dbReference type="HAMAP" id="MF_01808">
    <property type="entry name" value="Recomb_XerC_XerD"/>
    <property type="match status" value="1"/>
</dbReference>
<dbReference type="InterPro" id="IPR044068">
    <property type="entry name" value="CB"/>
</dbReference>
<proteinExistence type="inferred from homology"/>
<dbReference type="KEGG" id="bnm:BALAC2494_00086"/>
<evidence type="ECO:0000256" key="8">
    <source>
        <dbReference type="ARBA" id="ARBA00023172"/>
    </source>
</evidence>
<evidence type="ECO:0000313" key="13">
    <source>
        <dbReference type="EMBL" id="AEK30616.1"/>
    </source>
</evidence>
<evidence type="ECO:0000256" key="7">
    <source>
        <dbReference type="ARBA" id="ARBA00023125"/>
    </source>
</evidence>
<comment type="similarity">
    <text evidence="10">Belongs to the 'phage' integrase family. XerC subfamily.</text>
</comment>
<feature type="domain" description="Tyr recombinase" evidence="11">
    <location>
        <begin position="112"/>
        <end position="302"/>
    </location>
</feature>
<evidence type="ECO:0000256" key="9">
    <source>
        <dbReference type="ARBA" id="ARBA00023306"/>
    </source>
</evidence>
<dbReference type="Gene3D" id="1.10.443.10">
    <property type="entry name" value="Intergrase catalytic core"/>
    <property type="match status" value="1"/>
</dbReference>
<protein>
    <recommendedName>
        <fullName evidence="10">Tyrosine recombinase XerC</fullName>
    </recommendedName>
</protein>
<dbReference type="GO" id="GO:0006313">
    <property type="term" value="P:DNA transposition"/>
    <property type="evidence" value="ECO:0007669"/>
    <property type="project" value="UniProtKB-UniRule"/>
</dbReference>
<dbReference type="GO" id="GO:0051301">
    <property type="term" value="P:cell division"/>
    <property type="evidence" value="ECO:0007669"/>
    <property type="project" value="UniProtKB-KW"/>
</dbReference>
<keyword evidence="6 10" id="KW-0229">DNA integration</keyword>
<dbReference type="InterPro" id="IPR011932">
    <property type="entry name" value="Recomb_XerD"/>
</dbReference>